<dbReference type="OMA" id="YICVEYM"/>
<keyword evidence="14" id="KW-1185">Reference proteome</keyword>
<evidence type="ECO:0000256" key="4">
    <source>
        <dbReference type="ARBA" id="ARBA00022741"/>
    </source>
</evidence>
<evidence type="ECO:0000313" key="13">
    <source>
        <dbReference type="EMBL" id="KNC99250.1"/>
    </source>
</evidence>
<dbReference type="GO" id="GO:0004691">
    <property type="term" value="F:cAMP-dependent protein kinase activity"/>
    <property type="evidence" value="ECO:0007669"/>
    <property type="project" value="UniProtKB-EC"/>
</dbReference>
<organism evidence="13 14">
    <name type="scientific">Spizellomyces punctatus (strain DAOM BR117)</name>
    <dbReference type="NCBI Taxonomy" id="645134"/>
    <lineage>
        <taxon>Eukaryota</taxon>
        <taxon>Fungi</taxon>
        <taxon>Fungi incertae sedis</taxon>
        <taxon>Chytridiomycota</taxon>
        <taxon>Chytridiomycota incertae sedis</taxon>
        <taxon>Chytridiomycetes</taxon>
        <taxon>Spizellomycetales</taxon>
        <taxon>Spizellomycetaceae</taxon>
        <taxon>Spizellomyces</taxon>
    </lineage>
</organism>
<evidence type="ECO:0000256" key="8">
    <source>
        <dbReference type="ARBA" id="ARBA00047454"/>
    </source>
</evidence>
<dbReference type="GeneID" id="27688873"/>
<dbReference type="RefSeq" id="XP_016607290.1">
    <property type="nucleotide sequence ID" value="XM_016753714.1"/>
</dbReference>
<feature type="domain" description="Protein kinase" evidence="11">
    <location>
        <begin position="355"/>
        <end position="609"/>
    </location>
</feature>
<evidence type="ECO:0000259" key="12">
    <source>
        <dbReference type="PROSITE" id="PS51285"/>
    </source>
</evidence>
<dbReference type="OrthoDB" id="63267at2759"/>
<dbReference type="InterPro" id="IPR011009">
    <property type="entry name" value="Kinase-like_dom_sf"/>
</dbReference>
<dbReference type="FunFam" id="1.10.510.10:FF:000008">
    <property type="entry name" value="Non-specific serine/threonine protein kinase"/>
    <property type="match status" value="1"/>
</dbReference>
<evidence type="ECO:0000256" key="2">
    <source>
        <dbReference type="ARBA" id="ARBA00022527"/>
    </source>
</evidence>
<feature type="binding site" evidence="9">
    <location>
        <position position="389"/>
    </location>
    <ligand>
        <name>ATP</name>
        <dbReference type="ChEBI" id="CHEBI:30616"/>
    </ligand>
</feature>
<feature type="compositionally biased region" description="Polar residues" evidence="10">
    <location>
        <begin position="43"/>
        <end position="55"/>
    </location>
</feature>
<dbReference type="InterPro" id="IPR008271">
    <property type="entry name" value="Ser/Thr_kinase_AS"/>
</dbReference>
<evidence type="ECO:0000256" key="10">
    <source>
        <dbReference type="SAM" id="MobiDB-lite"/>
    </source>
</evidence>
<dbReference type="AlphaFoldDB" id="A0A0L0HCI2"/>
<dbReference type="GO" id="GO:0005634">
    <property type="term" value="C:nucleus"/>
    <property type="evidence" value="ECO:0007669"/>
    <property type="project" value="TreeGrafter"/>
</dbReference>
<dbReference type="InterPro" id="IPR000961">
    <property type="entry name" value="AGC-kinase_C"/>
</dbReference>
<dbReference type="PANTHER" id="PTHR24353:SF153">
    <property type="entry name" value="CAMP-DEPENDENT PROTEIN KINASE CATALYTIC SUBUNIT 1"/>
    <property type="match status" value="1"/>
</dbReference>
<dbReference type="GO" id="GO:0005952">
    <property type="term" value="C:cAMP-dependent protein kinase complex"/>
    <property type="evidence" value="ECO:0007669"/>
    <property type="project" value="TreeGrafter"/>
</dbReference>
<dbReference type="PROSITE" id="PS00107">
    <property type="entry name" value="PROTEIN_KINASE_ATP"/>
    <property type="match status" value="1"/>
</dbReference>
<keyword evidence="2" id="KW-0723">Serine/threonine-protein kinase</keyword>
<accession>A0A0L0HCI2</accession>
<dbReference type="SMART" id="SM00220">
    <property type="entry name" value="S_TKc"/>
    <property type="match status" value="1"/>
</dbReference>
<dbReference type="GO" id="GO:0005524">
    <property type="term" value="F:ATP binding"/>
    <property type="evidence" value="ECO:0007669"/>
    <property type="project" value="UniProtKB-UniRule"/>
</dbReference>
<dbReference type="Gene3D" id="3.30.200.20">
    <property type="entry name" value="Phosphorylase Kinase, domain 1"/>
    <property type="match status" value="1"/>
</dbReference>
<dbReference type="Proteomes" id="UP000053201">
    <property type="component" value="Unassembled WGS sequence"/>
</dbReference>
<feature type="region of interest" description="Disordered" evidence="10">
    <location>
        <begin position="166"/>
        <end position="203"/>
    </location>
</feature>
<evidence type="ECO:0000256" key="3">
    <source>
        <dbReference type="ARBA" id="ARBA00022679"/>
    </source>
</evidence>
<dbReference type="STRING" id="645134.A0A0L0HCI2"/>
<dbReference type="GO" id="GO:0005829">
    <property type="term" value="C:cytosol"/>
    <property type="evidence" value="ECO:0007669"/>
    <property type="project" value="TreeGrafter"/>
</dbReference>
<dbReference type="InterPro" id="IPR017441">
    <property type="entry name" value="Protein_kinase_ATP_BS"/>
</dbReference>
<evidence type="ECO:0000256" key="6">
    <source>
        <dbReference type="ARBA" id="ARBA00022840"/>
    </source>
</evidence>
<dbReference type="InParanoid" id="A0A0L0HCI2"/>
<dbReference type="FunFam" id="3.30.200.20:FF:000042">
    <property type="entry name" value="Aurora kinase A"/>
    <property type="match status" value="1"/>
</dbReference>
<evidence type="ECO:0000313" key="14">
    <source>
        <dbReference type="Proteomes" id="UP000053201"/>
    </source>
</evidence>
<dbReference type="Gene3D" id="1.10.510.10">
    <property type="entry name" value="Transferase(Phosphotransferase) domain 1"/>
    <property type="match status" value="1"/>
</dbReference>
<comment type="catalytic activity">
    <reaction evidence="7">
        <text>L-threonyl-[protein] + ATP = O-phospho-L-threonyl-[protein] + ADP + H(+)</text>
        <dbReference type="Rhea" id="RHEA:46608"/>
        <dbReference type="Rhea" id="RHEA-COMP:11060"/>
        <dbReference type="Rhea" id="RHEA-COMP:11605"/>
        <dbReference type="ChEBI" id="CHEBI:15378"/>
        <dbReference type="ChEBI" id="CHEBI:30013"/>
        <dbReference type="ChEBI" id="CHEBI:30616"/>
        <dbReference type="ChEBI" id="CHEBI:61977"/>
        <dbReference type="ChEBI" id="CHEBI:456216"/>
        <dbReference type="EC" id="2.7.11.11"/>
    </reaction>
</comment>
<proteinExistence type="predicted"/>
<dbReference type="PANTHER" id="PTHR24353">
    <property type="entry name" value="CYCLIC NUCLEOTIDE-DEPENDENT PROTEIN KINASE"/>
    <property type="match status" value="1"/>
</dbReference>
<dbReference type="PROSITE" id="PS51285">
    <property type="entry name" value="AGC_KINASE_CTER"/>
    <property type="match status" value="1"/>
</dbReference>
<feature type="compositionally biased region" description="Low complexity" evidence="10">
    <location>
        <begin position="121"/>
        <end position="134"/>
    </location>
</feature>
<protein>
    <recommendedName>
        <fullName evidence="1">cAMP-dependent protein kinase</fullName>
        <ecNumber evidence="1">2.7.11.11</ecNumber>
    </recommendedName>
</protein>
<dbReference type="SUPFAM" id="SSF56112">
    <property type="entry name" value="Protein kinase-like (PK-like)"/>
    <property type="match status" value="1"/>
</dbReference>
<feature type="compositionally biased region" description="Polar residues" evidence="10">
    <location>
        <begin position="1"/>
        <end position="23"/>
    </location>
</feature>
<keyword evidence="5 13" id="KW-0418">Kinase</keyword>
<dbReference type="PROSITE" id="PS50011">
    <property type="entry name" value="PROTEIN_KINASE_DOM"/>
    <property type="match status" value="1"/>
</dbReference>
<evidence type="ECO:0000256" key="7">
    <source>
        <dbReference type="ARBA" id="ARBA00047292"/>
    </source>
</evidence>
<reference evidence="13 14" key="1">
    <citation type="submission" date="2009-08" db="EMBL/GenBank/DDBJ databases">
        <title>The Genome Sequence of Spizellomyces punctatus strain DAOM BR117.</title>
        <authorList>
            <consortium name="The Broad Institute Genome Sequencing Platform"/>
            <person name="Russ C."/>
            <person name="Cuomo C."/>
            <person name="Shea T."/>
            <person name="Young S.K."/>
            <person name="Zeng Q."/>
            <person name="Koehrsen M."/>
            <person name="Haas B."/>
            <person name="Borodovsky M."/>
            <person name="Guigo R."/>
            <person name="Alvarado L."/>
            <person name="Berlin A."/>
            <person name="Bochicchio J."/>
            <person name="Borenstein D."/>
            <person name="Chapman S."/>
            <person name="Chen Z."/>
            <person name="Engels R."/>
            <person name="Freedman E."/>
            <person name="Gellesch M."/>
            <person name="Goldberg J."/>
            <person name="Griggs A."/>
            <person name="Gujja S."/>
            <person name="Heiman D."/>
            <person name="Hepburn T."/>
            <person name="Howarth C."/>
            <person name="Jen D."/>
            <person name="Larson L."/>
            <person name="Lewis B."/>
            <person name="Mehta T."/>
            <person name="Park D."/>
            <person name="Pearson M."/>
            <person name="Roberts A."/>
            <person name="Saif S."/>
            <person name="Shenoy N."/>
            <person name="Sisk P."/>
            <person name="Stolte C."/>
            <person name="Sykes S."/>
            <person name="Thomson T."/>
            <person name="Walk T."/>
            <person name="White J."/>
            <person name="Yandava C."/>
            <person name="Burger G."/>
            <person name="Gray M.W."/>
            <person name="Holland P.W.H."/>
            <person name="King N."/>
            <person name="Lang F.B.F."/>
            <person name="Roger A.J."/>
            <person name="Ruiz-Trillo I."/>
            <person name="Lander E."/>
            <person name="Nusbaum C."/>
        </authorList>
    </citation>
    <scope>NUCLEOTIDE SEQUENCE [LARGE SCALE GENOMIC DNA]</scope>
    <source>
        <strain evidence="13 14">DAOM BR117</strain>
    </source>
</reference>
<evidence type="ECO:0000256" key="1">
    <source>
        <dbReference type="ARBA" id="ARBA00012444"/>
    </source>
</evidence>
<keyword evidence="3" id="KW-0808">Transferase</keyword>
<keyword evidence="6 9" id="KW-0067">ATP-binding</keyword>
<dbReference type="VEuPathDB" id="FungiDB:SPPG_05506"/>
<dbReference type="EMBL" id="KQ257458">
    <property type="protein sequence ID" value="KNC99250.1"/>
    <property type="molecule type" value="Genomic_DNA"/>
</dbReference>
<sequence length="676" mass="73560">MLDLQTLSTTESVGKTNSLSRKNSLQEKFGALRGALGRKRSLNNLLPAQTGSSSGAPFFDEPSNGALTMDSGISMRGSSNGKLASSTSGSTTLPPLAGIRKSRSDARMSGSGELEGTPNASPQQQTHQSSGQTTLTRAHSAGKNQMKVQKAVSIDVSGGDISKQVLSANSPGDRMSLKSLSLGRPKSGLSKSKGTHVSMPTGLQQPNELRTAKSAAQISQPIYEDSASQEALDQVSELNVNNSSSAFTSPVSGSVDSLGLTASNTNVGVVTSIQLGTKHAKSLPKISTLFTKLPKKSRASSATPGCDANLTSPVSPLASIGQLTTNQRKGTLSAYEISPSTTAPGLHRDYHLDDFHIVRRVGKGGFANVFLVRLKHSTGRYYALKAIKKHDVVKLKQEKQILNEKNILRSINHPFIVELYHTFQNVTYLFMTMEYVAGGDLFSYLRKVQRFAEDDARFYVSEVLIALEYLHSYNIVYRDLKPENILLDTTGHTKLADFGFAKIVNKTTQSFCGTPDYIAAEIVANKPYNKAVDWWSLGVLVFELISGKTPFGDESSDRIYENIQVGKIKWQPLVKGPAKDLVKRLLDLDVDRRLGSSGDGAEIRQHPWFKTLQWKKAEARQTTPPFVPACDAPDVIERERAARGARVDDYMEVLKSGSTSNGFLTTDPFVELFKDF</sequence>
<keyword evidence="4 9" id="KW-0547">Nucleotide-binding</keyword>
<feature type="region of interest" description="Disordered" evidence="10">
    <location>
        <begin position="43"/>
        <end position="148"/>
    </location>
</feature>
<dbReference type="Pfam" id="PF00069">
    <property type="entry name" value="Pkinase"/>
    <property type="match status" value="1"/>
</dbReference>
<dbReference type="InterPro" id="IPR000719">
    <property type="entry name" value="Prot_kinase_dom"/>
</dbReference>
<gene>
    <name evidence="13" type="ORF">SPPG_05506</name>
</gene>
<name>A0A0L0HCI2_SPIPD</name>
<dbReference type="eggNOG" id="KOG0616">
    <property type="taxonomic scope" value="Eukaryota"/>
</dbReference>
<dbReference type="EC" id="2.7.11.11" evidence="1"/>
<dbReference type="PROSITE" id="PS00108">
    <property type="entry name" value="PROTEIN_KINASE_ST"/>
    <property type="match status" value="1"/>
</dbReference>
<evidence type="ECO:0000256" key="9">
    <source>
        <dbReference type="PROSITE-ProRule" id="PRU10141"/>
    </source>
</evidence>
<comment type="catalytic activity">
    <reaction evidence="8">
        <text>L-seryl-[protein] + ATP = O-phospho-L-seryl-[protein] + ADP + H(+)</text>
        <dbReference type="Rhea" id="RHEA:17989"/>
        <dbReference type="Rhea" id="RHEA-COMP:9863"/>
        <dbReference type="Rhea" id="RHEA-COMP:11604"/>
        <dbReference type="ChEBI" id="CHEBI:15378"/>
        <dbReference type="ChEBI" id="CHEBI:29999"/>
        <dbReference type="ChEBI" id="CHEBI:30616"/>
        <dbReference type="ChEBI" id="CHEBI:83421"/>
        <dbReference type="ChEBI" id="CHEBI:456216"/>
        <dbReference type="EC" id="2.7.11.11"/>
    </reaction>
</comment>
<evidence type="ECO:0000256" key="5">
    <source>
        <dbReference type="ARBA" id="ARBA00022777"/>
    </source>
</evidence>
<evidence type="ECO:0000259" key="11">
    <source>
        <dbReference type="PROSITE" id="PS50011"/>
    </source>
</evidence>
<feature type="region of interest" description="Disordered" evidence="10">
    <location>
        <begin position="1"/>
        <end position="25"/>
    </location>
</feature>
<feature type="domain" description="AGC-kinase C-terminal" evidence="12">
    <location>
        <begin position="610"/>
        <end position="676"/>
    </location>
</feature>